<dbReference type="Gene3D" id="1.20.910.10">
    <property type="entry name" value="Heme oxygenase-like"/>
    <property type="match status" value="1"/>
</dbReference>
<dbReference type="Pfam" id="PF01126">
    <property type="entry name" value="Heme_oxygenase"/>
    <property type="match status" value="1"/>
</dbReference>
<dbReference type="InterPro" id="IPR016084">
    <property type="entry name" value="Haem_Oase-like_multi-hlx"/>
</dbReference>
<keyword evidence="2" id="KW-1185">Reference proteome</keyword>
<comment type="caution">
    <text evidence="1">The sequence shown here is derived from an EMBL/GenBank/DDBJ whole genome shotgun (WGS) entry which is preliminary data.</text>
</comment>
<protein>
    <submittedName>
        <fullName evidence="1">Biliverdin-producing heme oxygenase</fullName>
    </submittedName>
</protein>
<name>A0ABT5NNN2_9PSED</name>
<organism evidence="1 2">
    <name type="scientific">Pseudomonas fontis</name>
    <dbReference type="NCBI Taxonomy" id="2942633"/>
    <lineage>
        <taxon>Bacteria</taxon>
        <taxon>Pseudomonadati</taxon>
        <taxon>Pseudomonadota</taxon>
        <taxon>Gammaproteobacteria</taxon>
        <taxon>Pseudomonadales</taxon>
        <taxon>Pseudomonadaceae</taxon>
        <taxon>Pseudomonas</taxon>
    </lineage>
</organism>
<dbReference type="SUPFAM" id="SSF48613">
    <property type="entry name" value="Heme oxygenase-like"/>
    <property type="match status" value="1"/>
</dbReference>
<dbReference type="CDD" id="cd19166">
    <property type="entry name" value="HemeO-bac"/>
    <property type="match status" value="1"/>
</dbReference>
<reference evidence="1 2" key="1">
    <citation type="submission" date="2022-05" db="EMBL/GenBank/DDBJ databases">
        <title>Novel Pseudomonas spp. Isolated from a Rainbow Trout Aquaculture Facility.</title>
        <authorList>
            <person name="Testerman T."/>
            <person name="Graf J."/>
        </authorList>
    </citation>
    <scope>NUCLEOTIDE SEQUENCE [LARGE SCALE GENOMIC DNA]</scope>
    <source>
        <strain evidence="1 2">ID681</strain>
    </source>
</reference>
<dbReference type="Proteomes" id="UP001148203">
    <property type="component" value="Unassembled WGS sequence"/>
</dbReference>
<dbReference type="InterPro" id="IPR016053">
    <property type="entry name" value="Haem_Oase-like"/>
</dbReference>
<dbReference type="EMBL" id="JAMDGY010000013">
    <property type="protein sequence ID" value="MDD0989778.1"/>
    <property type="molecule type" value="Genomic_DNA"/>
</dbReference>
<proteinExistence type="predicted"/>
<gene>
    <name evidence="1" type="ORF">M5G11_04445</name>
</gene>
<dbReference type="RefSeq" id="WP_273909360.1">
    <property type="nucleotide sequence ID" value="NZ_JAMDGX010000015.1"/>
</dbReference>
<evidence type="ECO:0000313" key="1">
    <source>
        <dbReference type="EMBL" id="MDD0989778.1"/>
    </source>
</evidence>
<accession>A0ABT5NNN2</accession>
<evidence type="ECO:0000313" key="2">
    <source>
        <dbReference type="Proteomes" id="UP001148203"/>
    </source>
</evidence>
<sequence>MPPEAGTTLPSVLTALRQGTANLHRRLEARLPFFATTLDVGLYRRLLMAYYGFHAPFEVALAPHVTALDHARRAKTPTLVRDLLALGLTPGDIHALPRCSDIPAIHCDHSALGAMYVLEGSTLGGQVLKRAVAERLQIDAGNGGAFLDVYGQATGPLWRGFLEFLASATAHLEQHEVVVEAAIDTFSSFERWLEAQEVLL</sequence>